<dbReference type="Pfam" id="PF16344">
    <property type="entry name" value="FecR_C"/>
    <property type="match status" value="1"/>
</dbReference>
<proteinExistence type="predicted"/>
<evidence type="ECO:0000256" key="1">
    <source>
        <dbReference type="SAM" id="Phobius"/>
    </source>
</evidence>
<keyword evidence="1" id="KW-0472">Membrane</keyword>
<dbReference type="PANTHER" id="PTHR30273">
    <property type="entry name" value="PERIPLASMIC SIGNAL SENSOR AND SIGMA FACTOR ACTIVATOR FECR-RELATED"/>
    <property type="match status" value="1"/>
</dbReference>
<sequence>MTRKEIEILVGKYLENRCDPNEKKLLEDFLESYQGDGENWIATKHGNRQLVENRLYEKLQKQIAGNDRQYSNKFVNAKNRYLRFAAILILGIFCASSIYIIKEHLFFKESLDENVITLTLDNGNVEVIREDGSSQVTDANGNIVGQYTGKHLIYTNDSSVEKLAYNTLTVPYGKLFDLHLSDGTHVFLNAGTSLRYPVKFIKGMERNVFLDGEAYFEVAKDQEHPFIVTVDDKINVRALGTTFNISSYEEDETINTVLLEGSVGVYNKEEGFNLKEATVLEPNHKAAWDKTQNKINIEEVETDIYTAWMDGKLIFRHTPFKVIRKKLERYYNVTIQNKNEVLEESTFNASFTNETVEQVLQTLSSGSNIIYKIKNNKVLIE</sequence>
<organism evidence="4 5">
    <name type="scientific">Snuella sedimenti</name>
    <dbReference type="NCBI Taxonomy" id="2798802"/>
    <lineage>
        <taxon>Bacteria</taxon>
        <taxon>Pseudomonadati</taxon>
        <taxon>Bacteroidota</taxon>
        <taxon>Flavobacteriia</taxon>
        <taxon>Flavobacteriales</taxon>
        <taxon>Flavobacteriaceae</taxon>
        <taxon>Snuella</taxon>
    </lineage>
</organism>
<feature type="domain" description="FecR protein" evidence="2">
    <location>
        <begin position="173"/>
        <end position="263"/>
    </location>
</feature>
<dbReference type="Proteomes" id="UP000610931">
    <property type="component" value="Unassembled WGS sequence"/>
</dbReference>
<feature type="transmembrane region" description="Helical" evidence="1">
    <location>
        <begin position="81"/>
        <end position="101"/>
    </location>
</feature>
<evidence type="ECO:0000259" key="2">
    <source>
        <dbReference type="Pfam" id="PF04773"/>
    </source>
</evidence>
<dbReference type="InterPro" id="IPR032508">
    <property type="entry name" value="FecR_C"/>
</dbReference>
<comment type="caution">
    <text evidence="4">The sequence shown here is derived from an EMBL/GenBank/DDBJ whole genome shotgun (WGS) entry which is preliminary data.</text>
</comment>
<dbReference type="PANTHER" id="PTHR30273:SF2">
    <property type="entry name" value="PROTEIN FECR"/>
    <property type="match status" value="1"/>
</dbReference>
<keyword evidence="5" id="KW-1185">Reference proteome</keyword>
<protein>
    <submittedName>
        <fullName evidence="4">DUF4974 domain-containing protein</fullName>
    </submittedName>
</protein>
<evidence type="ECO:0000259" key="3">
    <source>
        <dbReference type="Pfam" id="PF16344"/>
    </source>
</evidence>
<name>A0A8J7IVL4_9FLAO</name>
<dbReference type="PIRSF" id="PIRSF018266">
    <property type="entry name" value="FecR"/>
    <property type="match status" value="1"/>
</dbReference>
<evidence type="ECO:0000313" key="5">
    <source>
        <dbReference type="Proteomes" id="UP000610931"/>
    </source>
</evidence>
<reference evidence="4" key="1">
    <citation type="submission" date="2020-12" db="EMBL/GenBank/DDBJ databases">
        <title>Snuella sp. nov., isolated from sediment in Incheon.</title>
        <authorList>
            <person name="Kim W."/>
        </authorList>
    </citation>
    <scope>NUCLEOTIDE SEQUENCE</scope>
    <source>
        <strain evidence="4">CAU 1569</strain>
    </source>
</reference>
<dbReference type="Pfam" id="PF04773">
    <property type="entry name" value="FecR"/>
    <property type="match status" value="1"/>
</dbReference>
<dbReference type="Gene3D" id="2.60.120.1440">
    <property type="match status" value="1"/>
</dbReference>
<dbReference type="EMBL" id="JAELVQ010000006">
    <property type="protein sequence ID" value="MBJ6367750.1"/>
    <property type="molecule type" value="Genomic_DNA"/>
</dbReference>
<dbReference type="InterPro" id="IPR006860">
    <property type="entry name" value="FecR"/>
</dbReference>
<dbReference type="RefSeq" id="WP_199114519.1">
    <property type="nucleotide sequence ID" value="NZ_JAELVQ010000006.1"/>
</dbReference>
<keyword evidence="1" id="KW-1133">Transmembrane helix</keyword>
<dbReference type="InterPro" id="IPR012373">
    <property type="entry name" value="Ferrdict_sens_TM"/>
</dbReference>
<dbReference type="Gene3D" id="3.55.50.30">
    <property type="match status" value="1"/>
</dbReference>
<accession>A0A8J7IVL4</accession>
<dbReference type="GO" id="GO:0016989">
    <property type="term" value="F:sigma factor antagonist activity"/>
    <property type="evidence" value="ECO:0007669"/>
    <property type="project" value="TreeGrafter"/>
</dbReference>
<dbReference type="AlphaFoldDB" id="A0A8J7IVL4"/>
<gene>
    <name evidence="4" type="ORF">JF259_06600</name>
</gene>
<evidence type="ECO:0000313" key="4">
    <source>
        <dbReference type="EMBL" id="MBJ6367750.1"/>
    </source>
</evidence>
<keyword evidence="1" id="KW-0812">Transmembrane</keyword>
<feature type="domain" description="Protein FecR C-terminal" evidence="3">
    <location>
        <begin position="312"/>
        <end position="380"/>
    </location>
</feature>